<organism evidence="3 4">
    <name type="scientific">Candidatus Endobugula sertula</name>
    <name type="common">Bugula neritina bacterial symbiont</name>
    <dbReference type="NCBI Taxonomy" id="62101"/>
    <lineage>
        <taxon>Bacteria</taxon>
        <taxon>Pseudomonadati</taxon>
        <taxon>Pseudomonadota</taxon>
        <taxon>Gammaproteobacteria</taxon>
        <taxon>Cellvibrionales</taxon>
        <taxon>Cellvibrionaceae</taxon>
        <taxon>Candidatus Endobugula</taxon>
    </lineage>
</organism>
<dbReference type="Proteomes" id="UP000242502">
    <property type="component" value="Unassembled WGS sequence"/>
</dbReference>
<keyword evidence="1" id="KW-0460">Magnesium</keyword>
<sequence>MKRFVLDNSVTMRWLLASMDAKDQAYAECVLRSLSDADAVVPGLWHLEVVNVLMVAERKDHIVVSEVEGFLSQLEALPIDTDPLTSRQSFNRILSLSRAYGLSSYDAAYLELAVREGLALASLDKALVKAAEQAGVAIYQG</sequence>
<dbReference type="CDD" id="cd09873">
    <property type="entry name" value="PIN_Pae0151-like"/>
    <property type="match status" value="1"/>
</dbReference>
<dbReference type="Gene3D" id="3.40.50.1010">
    <property type="entry name" value="5'-nuclease"/>
    <property type="match status" value="1"/>
</dbReference>
<proteinExistence type="predicted"/>
<dbReference type="InterPro" id="IPR002716">
    <property type="entry name" value="PIN_dom"/>
</dbReference>
<dbReference type="PANTHER" id="PTHR35901">
    <property type="entry name" value="RIBONUCLEASE VAPC3"/>
    <property type="match status" value="1"/>
</dbReference>
<dbReference type="PANTHER" id="PTHR35901:SF1">
    <property type="entry name" value="EXONUCLEASE VAPC9"/>
    <property type="match status" value="1"/>
</dbReference>
<dbReference type="InterPro" id="IPR051619">
    <property type="entry name" value="TypeII_TA_RNase_PINc/VapC"/>
</dbReference>
<accession>A0A1D2QPU1</accession>
<dbReference type="SUPFAM" id="SSF88723">
    <property type="entry name" value="PIN domain-like"/>
    <property type="match status" value="1"/>
</dbReference>
<evidence type="ECO:0000313" key="3">
    <source>
        <dbReference type="EMBL" id="ODS23574.1"/>
    </source>
</evidence>
<evidence type="ECO:0000256" key="1">
    <source>
        <dbReference type="ARBA" id="ARBA00022842"/>
    </source>
</evidence>
<gene>
    <name evidence="3" type="ORF">AB835_08145</name>
</gene>
<name>A0A1D2QPU1_9GAMM</name>
<evidence type="ECO:0000313" key="4">
    <source>
        <dbReference type="Proteomes" id="UP000242502"/>
    </source>
</evidence>
<dbReference type="InterPro" id="IPR029060">
    <property type="entry name" value="PIN-like_dom_sf"/>
</dbReference>
<dbReference type="Pfam" id="PF01850">
    <property type="entry name" value="PIN"/>
    <property type="match status" value="1"/>
</dbReference>
<dbReference type="STRING" id="62101.AB835_08145"/>
<feature type="domain" description="PIN" evidence="2">
    <location>
        <begin position="5"/>
        <end position="131"/>
    </location>
</feature>
<evidence type="ECO:0000259" key="2">
    <source>
        <dbReference type="Pfam" id="PF01850"/>
    </source>
</evidence>
<comment type="caution">
    <text evidence="3">The sequence shown here is derived from an EMBL/GenBank/DDBJ whole genome shotgun (WGS) entry which is preliminary data.</text>
</comment>
<dbReference type="AlphaFoldDB" id="A0A1D2QPU1"/>
<reference evidence="3 4" key="1">
    <citation type="journal article" date="2016" name="Appl. Environ. Microbiol.">
        <title>Lack of Overt Genome Reduction in the Bryostatin-Producing Bryozoan Symbiont "Candidatus Endobugula sertula".</title>
        <authorList>
            <person name="Miller I.J."/>
            <person name="Vanee N."/>
            <person name="Fong S.S."/>
            <person name="Lim-Fong G.E."/>
            <person name="Kwan J.C."/>
        </authorList>
    </citation>
    <scope>NUCLEOTIDE SEQUENCE [LARGE SCALE GENOMIC DNA]</scope>
    <source>
        <strain evidence="3">AB1-4</strain>
    </source>
</reference>
<dbReference type="InterPro" id="IPR044153">
    <property type="entry name" value="PIN_Pae0151-like"/>
</dbReference>
<protein>
    <recommendedName>
        <fullName evidence="2">PIN domain-containing protein</fullName>
    </recommendedName>
</protein>
<dbReference type="EMBL" id="MDLC01000025">
    <property type="protein sequence ID" value="ODS23574.1"/>
    <property type="molecule type" value="Genomic_DNA"/>
</dbReference>